<name>A0A7X0AU66_9PROT</name>
<sequence>MPYTITFQPLYLTAGVTPKSVTKNTAAEAWTLVQQLHASDEKTEIKDSLGHPIEWQELRILAEKEAN</sequence>
<dbReference type="Proteomes" id="UP000539175">
    <property type="component" value="Unassembled WGS sequence"/>
</dbReference>
<gene>
    <name evidence="1" type="ORF">FHS74_000654</name>
</gene>
<organism evidence="1 2">
    <name type="scientific">Nitrospirillum iridis</name>
    <dbReference type="NCBI Taxonomy" id="765888"/>
    <lineage>
        <taxon>Bacteria</taxon>
        <taxon>Pseudomonadati</taxon>
        <taxon>Pseudomonadota</taxon>
        <taxon>Alphaproteobacteria</taxon>
        <taxon>Rhodospirillales</taxon>
        <taxon>Azospirillaceae</taxon>
        <taxon>Nitrospirillum</taxon>
    </lineage>
</organism>
<dbReference type="EMBL" id="JACIIZ010000002">
    <property type="protein sequence ID" value="MBB6250113.1"/>
    <property type="molecule type" value="Genomic_DNA"/>
</dbReference>
<evidence type="ECO:0000313" key="1">
    <source>
        <dbReference type="EMBL" id="MBB6250113.1"/>
    </source>
</evidence>
<dbReference type="RefSeq" id="WP_184797428.1">
    <property type="nucleotide sequence ID" value="NZ_JACIIZ010000002.1"/>
</dbReference>
<comment type="caution">
    <text evidence="1">The sequence shown here is derived from an EMBL/GenBank/DDBJ whole genome shotgun (WGS) entry which is preliminary data.</text>
</comment>
<reference evidence="1 2" key="1">
    <citation type="submission" date="2020-08" db="EMBL/GenBank/DDBJ databases">
        <title>Genomic Encyclopedia of Type Strains, Phase IV (KMG-IV): sequencing the most valuable type-strain genomes for metagenomic binning, comparative biology and taxonomic classification.</title>
        <authorList>
            <person name="Goeker M."/>
        </authorList>
    </citation>
    <scope>NUCLEOTIDE SEQUENCE [LARGE SCALE GENOMIC DNA]</scope>
    <source>
        <strain evidence="1 2">DSM 22198</strain>
    </source>
</reference>
<dbReference type="AlphaFoldDB" id="A0A7X0AU66"/>
<accession>A0A7X0AU66</accession>
<protein>
    <submittedName>
        <fullName evidence="1">Uncharacterized protein</fullName>
    </submittedName>
</protein>
<evidence type="ECO:0000313" key="2">
    <source>
        <dbReference type="Proteomes" id="UP000539175"/>
    </source>
</evidence>
<proteinExistence type="predicted"/>
<keyword evidence="2" id="KW-1185">Reference proteome</keyword>